<proteinExistence type="predicted"/>
<keyword evidence="1" id="KW-0812">Transmembrane</keyword>
<keyword evidence="1" id="KW-0472">Membrane</keyword>
<evidence type="ECO:0000313" key="3">
    <source>
        <dbReference type="Proteomes" id="UP000499080"/>
    </source>
</evidence>
<name>A0A4Y2BJQ2_ARAVE</name>
<protein>
    <submittedName>
        <fullName evidence="2">Uncharacterized protein</fullName>
    </submittedName>
</protein>
<evidence type="ECO:0000313" key="2">
    <source>
        <dbReference type="EMBL" id="GBL91585.1"/>
    </source>
</evidence>
<accession>A0A4Y2BJQ2</accession>
<comment type="caution">
    <text evidence="2">The sequence shown here is derived from an EMBL/GenBank/DDBJ whole genome shotgun (WGS) entry which is preliminary data.</text>
</comment>
<reference evidence="2 3" key="1">
    <citation type="journal article" date="2019" name="Sci. Rep.">
        <title>Orb-weaving spider Araneus ventricosus genome elucidates the spidroin gene catalogue.</title>
        <authorList>
            <person name="Kono N."/>
            <person name="Nakamura H."/>
            <person name="Ohtoshi R."/>
            <person name="Moran D.A.P."/>
            <person name="Shinohara A."/>
            <person name="Yoshida Y."/>
            <person name="Fujiwara M."/>
            <person name="Mori M."/>
            <person name="Tomita M."/>
            <person name="Arakawa K."/>
        </authorList>
    </citation>
    <scope>NUCLEOTIDE SEQUENCE [LARGE SCALE GENOMIC DNA]</scope>
</reference>
<dbReference type="Proteomes" id="UP000499080">
    <property type="component" value="Unassembled WGS sequence"/>
</dbReference>
<organism evidence="2 3">
    <name type="scientific">Araneus ventricosus</name>
    <name type="common">Orbweaver spider</name>
    <name type="synonym">Epeira ventricosa</name>
    <dbReference type="NCBI Taxonomy" id="182803"/>
    <lineage>
        <taxon>Eukaryota</taxon>
        <taxon>Metazoa</taxon>
        <taxon>Ecdysozoa</taxon>
        <taxon>Arthropoda</taxon>
        <taxon>Chelicerata</taxon>
        <taxon>Arachnida</taxon>
        <taxon>Araneae</taxon>
        <taxon>Araneomorphae</taxon>
        <taxon>Entelegynae</taxon>
        <taxon>Araneoidea</taxon>
        <taxon>Araneidae</taxon>
        <taxon>Araneus</taxon>
    </lineage>
</organism>
<gene>
    <name evidence="2" type="ORF">AVEN_23642_1</name>
</gene>
<sequence length="101" mass="11573">MPEWHVNCISRVQIRDRRLNRTGFLIDLFSLPGFFFSSYLILPLSDDLVPFNFHILMARGYLRAPGHVPYLACTSACQSADIYRDRVSNLRPSDIVTVSPD</sequence>
<dbReference type="AlphaFoldDB" id="A0A4Y2BJQ2"/>
<keyword evidence="1" id="KW-1133">Transmembrane helix</keyword>
<dbReference type="EMBL" id="BGPR01000080">
    <property type="protein sequence ID" value="GBL91585.1"/>
    <property type="molecule type" value="Genomic_DNA"/>
</dbReference>
<evidence type="ECO:0000256" key="1">
    <source>
        <dbReference type="SAM" id="Phobius"/>
    </source>
</evidence>
<keyword evidence="3" id="KW-1185">Reference proteome</keyword>
<feature type="transmembrane region" description="Helical" evidence="1">
    <location>
        <begin position="24"/>
        <end position="42"/>
    </location>
</feature>